<sequence length="106" mass="12532">MTIMRKYLTRKKTDNGKLSTKNIPFMPRTDFTEHCKKRDVCSQYGSTNVSVLAYLFAASAYGYVCQNIIFGIERPWLKVVAQIEKINIHKPVQCHHSLYYWRYLTY</sequence>
<evidence type="ECO:0000313" key="1">
    <source>
        <dbReference type="EMBL" id="RMZ95211.1"/>
    </source>
</evidence>
<dbReference type="Proteomes" id="UP000276133">
    <property type="component" value="Unassembled WGS sequence"/>
</dbReference>
<gene>
    <name evidence="1" type="ORF">BpHYR1_020439</name>
</gene>
<dbReference type="EMBL" id="REGN01012509">
    <property type="protein sequence ID" value="RMZ95211.1"/>
    <property type="molecule type" value="Genomic_DNA"/>
</dbReference>
<protein>
    <submittedName>
        <fullName evidence="1">Uncharacterized protein</fullName>
    </submittedName>
</protein>
<keyword evidence="2" id="KW-1185">Reference proteome</keyword>
<evidence type="ECO:0000313" key="2">
    <source>
        <dbReference type="Proteomes" id="UP000276133"/>
    </source>
</evidence>
<proteinExistence type="predicted"/>
<accession>A0A3M7P7Z5</accession>
<name>A0A3M7P7Z5_BRAPC</name>
<organism evidence="1 2">
    <name type="scientific">Brachionus plicatilis</name>
    <name type="common">Marine rotifer</name>
    <name type="synonym">Brachionus muelleri</name>
    <dbReference type="NCBI Taxonomy" id="10195"/>
    <lineage>
        <taxon>Eukaryota</taxon>
        <taxon>Metazoa</taxon>
        <taxon>Spiralia</taxon>
        <taxon>Gnathifera</taxon>
        <taxon>Rotifera</taxon>
        <taxon>Eurotatoria</taxon>
        <taxon>Monogononta</taxon>
        <taxon>Pseudotrocha</taxon>
        <taxon>Ploima</taxon>
        <taxon>Brachionidae</taxon>
        <taxon>Brachionus</taxon>
    </lineage>
</organism>
<reference evidence="1 2" key="1">
    <citation type="journal article" date="2018" name="Sci. Rep.">
        <title>Genomic signatures of local adaptation to the degree of environmental predictability in rotifers.</title>
        <authorList>
            <person name="Franch-Gras L."/>
            <person name="Hahn C."/>
            <person name="Garcia-Roger E.M."/>
            <person name="Carmona M.J."/>
            <person name="Serra M."/>
            <person name="Gomez A."/>
        </authorList>
    </citation>
    <scope>NUCLEOTIDE SEQUENCE [LARGE SCALE GENOMIC DNA]</scope>
    <source>
        <strain evidence="1">HYR1</strain>
    </source>
</reference>
<comment type="caution">
    <text evidence="1">The sequence shown here is derived from an EMBL/GenBank/DDBJ whole genome shotgun (WGS) entry which is preliminary data.</text>
</comment>
<dbReference type="AlphaFoldDB" id="A0A3M7P7Z5"/>